<dbReference type="GO" id="GO:0003959">
    <property type="term" value="F:NADPH dehydrogenase activity"/>
    <property type="evidence" value="ECO:0007669"/>
    <property type="project" value="InterPro"/>
</dbReference>
<gene>
    <name evidence="8" type="ORF">EV200_11065</name>
    <name evidence="7" type="ORF">GCM10011413_39990</name>
</gene>
<evidence type="ECO:0000256" key="4">
    <source>
        <dbReference type="ARBA" id="ARBA00022857"/>
    </source>
</evidence>
<dbReference type="PANTHER" id="PTHR43303">
    <property type="entry name" value="NADPH DEHYDROGENASE C23G7.10C-RELATED"/>
    <property type="match status" value="1"/>
</dbReference>
<reference evidence="7" key="1">
    <citation type="journal article" date="2014" name="Int. J. Syst. Evol. Microbiol.">
        <title>Complete genome of a new Firmicutes species belonging to the dominant human colonic microbiota ('Ruminococcus bicirculans') reveals two chromosomes and a selective capacity to utilize plant glucans.</title>
        <authorList>
            <consortium name="NISC Comparative Sequencing Program"/>
            <person name="Wegmann U."/>
            <person name="Louis P."/>
            <person name="Goesmann A."/>
            <person name="Henrissat B."/>
            <person name="Duncan S.H."/>
            <person name="Flint H.J."/>
        </authorList>
    </citation>
    <scope>NUCLEOTIDE SEQUENCE</scope>
    <source>
        <strain evidence="7">CGMCC 1.15644</strain>
    </source>
</reference>
<keyword evidence="2" id="KW-0285">Flavoprotein</keyword>
<evidence type="ECO:0000256" key="1">
    <source>
        <dbReference type="ARBA" id="ARBA00001917"/>
    </source>
</evidence>
<dbReference type="Proteomes" id="UP000295684">
    <property type="component" value="Unassembled WGS sequence"/>
</dbReference>
<keyword evidence="5" id="KW-0560">Oxidoreductase</keyword>
<dbReference type="EMBL" id="SLWO01000010">
    <property type="protein sequence ID" value="TCO19343.1"/>
    <property type="molecule type" value="Genomic_DNA"/>
</dbReference>
<dbReference type="Pfam" id="PF00724">
    <property type="entry name" value="Oxidored_FMN"/>
    <property type="match status" value="1"/>
</dbReference>
<keyword evidence="3" id="KW-0288">FMN</keyword>
<sequence>MSKLFSPLTLKDVTLKNRIVVSPMCQYSAVDGFANDWHLVHLGSRAVGGAGLIIQEASAVTPEGRITHADLGIWKDEHVEKLKQIVSFIHENGAIAGIQLAHAGRKASCDLPWNGGEQLSEGENSWKTVGPSPIPFKPDQQTLPHELSIPEIQEIVFAFRAAAKRALDAGYKVVEIHAAHGYLLHQFLSPLSNQRTDIYGGSFENRIRLVIDVVEAVQSVWPDNLPLFVRISATDWTENGWDENDSVQLSAVLKDRGVDLIDTSSGGNVPDAVIPAGPNYQVPYADQIRNKIGIYTGAVGVIVDANQAEEILQEGKADLIFIARESLRDAYFPTHAAQILGDDVEWPNQYVRAKRETFKK</sequence>
<reference evidence="7" key="4">
    <citation type="submission" date="2024-05" db="EMBL/GenBank/DDBJ databases">
        <authorList>
            <person name="Sun Q."/>
            <person name="Zhou Y."/>
        </authorList>
    </citation>
    <scope>NUCLEOTIDE SEQUENCE</scope>
    <source>
        <strain evidence="7">CGMCC 1.15644</strain>
    </source>
</reference>
<comment type="caution">
    <text evidence="8">The sequence shown here is derived from an EMBL/GenBank/DDBJ whole genome shotgun (WGS) entry which is preliminary data.</text>
</comment>
<comment type="cofactor">
    <cofactor evidence="1">
        <name>FMN</name>
        <dbReference type="ChEBI" id="CHEBI:58210"/>
    </cofactor>
</comment>
<reference evidence="10" key="2">
    <citation type="journal article" date="2019" name="Int. J. Syst. Evol. Microbiol.">
        <title>The Global Catalogue of Microorganisms (GCM) 10K type strain sequencing project: providing services to taxonomists for standard genome sequencing and annotation.</title>
        <authorList>
            <consortium name="The Broad Institute Genomics Platform"/>
            <consortium name="The Broad Institute Genome Sequencing Center for Infectious Disease"/>
            <person name="Wu L."/>
            <person name="Ma J."/>
        </authorList>
    </citation>
    <scope>NUCLEOTIDE SEQUENCE [LARGE SCALE GENOMIC DNA]</scope>
    <source>
        <strain evidence="10">CGMCC 1.15644</strain>
    </source>
</reference>
<dbReference type="GO" id="GO:0050661">
    <property type="term" value="F:NADP binding"/>
    <property type="evidence" value="ECO:0007669"/>
    <property type="project" value="InterPro"/>
</dbReference>
<evidence type="ECO:0000313" key="8">
    <source>
        <dbReference type="EMBL" id="TCO19343.1"/>
    </source>
</evidence>
<dbReference type="OrthoDB" id="9772736at2"/>
<dbReference type="PANTHER" id="PTHR43303:SF4">
    <property type="entry name" value="NADPH DEHYDROGENASE C23G7.10C-RELATED"/>
    <property type="match status" value="1"/>
</dbReference>
<evidence type="ECO:0000256" key="5">
    <source>
        <dbReference type="ARBA" id="ARBA00023002"/>
    </source>
</evidence>
<organism evidence="8 9">
    <name type="scientific">Pedobacter psychrotolerans</name>
    <dbReference type="NCBI Taxonomy" id="1843235"/>
    <lineage>
        <taxon>Bacteria</taxon>
        <taxon>Pseudomonadati</taxon>
        <taxon>Bacteroidota</taxon>
        <taxon>Sphingobacteriia</taxon>
        <taxon>Sphingobacteriales</taxon>
        <taxon>Sphingobacteriaceae</taxon>
        <taxon>Pedobacter</taxon>
    </lineage>
</organism>
<keyword evidence="10" id="KW-1185">Reference proteome</keyword>
<feature type="domain" description="NADH:flavin oxidoreductase/NADH oxidase N-terminal" evidence="6">
    <location>
        <begin position="3"/>
        <end position="339"/>
    </location>
</feature>
<dbReference type="GO" id="GO:0010181">
    <property type="term" value="F:FMN binding"/>
    <property type="evidence" value="ECO:0007669"/>
    <property type="project" value="InterPro"/>
</dbReference>
<dbReference type="NCBIfam" id="NF010047">
    <property type="entry name" value="PRK13523.1"/>
    <property type="match status" value="1"/>
</dbReference>
<dbReference type="SUPFAM" id="SSF51395">
    <property type="entry name" value="FMN-linked oxidoreductases"/>
    <property type="match status" value="1"/>
</dbReference>
<dbReference type="Gene3D" id="3.20.20.70">
    <property type="entry name" value="Aldolase class I"/>
    <property type="match status" value="1"/>
</dbReference>
<evidence type="ECO:0000313" key="7">
    <source>
        <dbReference type="EMBL" id="GGE69358.1"/>
    </source>
</evidence>
<evidence type="ECO:0000313" key="10">
    <source>
        <dbReference type="Proteomes" id="UP000622648"/>
    </source>
</evidence>
<dbReference type="RefSeq" id="WP_132536103.1">
    <property type="nucleotide sequence ID" value="NZ_BMJO01000009.1"/>
</dbReference>
<evidence type="ECO:0000256" key="3">
    <source>
        <dbReference type="ARBA" id="ARBA00022643"/>
    </source>
</evidence>
<protein>
    <submittedName>
        <fullName evidence="8">2,4-dienoyl-CoA reductase-like NADH-dependent reductase (Old Yellow Enzyme family)</fullName>
    </submittedName>
    <submittedName>
        <fullName evidence="7">Oxidoreductase</fullName>
    </submittedName>
</protein>
<evidence type="ECO:0000256" key="2">
    <source>
        <dbReference type="ARBA" id="ARBA00022630"/>
    </source>
</evidence>
<dbReference type="InterPro" id="IPR013785">
    <property type="entry name" value="Aldolase_TIM"/>
</dbReference>
<dbReference type="InterPro" id="IPR044152">
    <property type="entry name" value="YqjM-like"/>
</dbReference>
<proteinExistence type="predicted"/>
<dbReference type="InterPro" id="IPR001155">
    <property type="entry name" value="OxRdtase_FMN_N"/>
</dbReference>
<reference evidence="8 9" key="3">
    <citation type="submission" date="2019-03" db="EMBL/GenBank/DDBJ databases">
        <title>Genomic Encyclopedia of Type Strains, Phase IV (KMG-IV): sequencing the most valuable type-strain genomes for metagenomic binning, comparative biology and taxonomic classification.</title>
        <authorList>
            <person name="Goeker M."/>
        </authorList>
    </citation>
    <scope>NUCLEOTIDE SEQUENCE [LARGE SCALE GENOMIC DNA]</scope>
    <source>
        <strain evidence="8 9">DSM 103236</strain>
    </source>
</reference>
<name>A0A4R2H365_9SPHI</name>
<dbReference type="EMBL" id="BMJO01000009">
    <property type="protein sequence ID" value="GGE69358.1"/>
    <property type="molecule type" value="Genomic_DNA"/>
</dbReference>
<accession>A0A4R2H365</accession>
<dbReference type="CDD" id="cd02932">
    <property type="entry name" value="OYE_YqiM_FMN"/>
    <property type="match status" value="1"/>
</dbReference>
<evidence type="ECO:0000259" key="6">
    <source>
        <dbReference type="Pfam" id="PF00724"/>
    </source>
</evidence>
<evidence type="ECO:0000313" key="9">
    <source>
        <dbReference type="Proteomes" id="UP000295684"/>
    </source>
</evidence>
<dbReference type="Proteomes" id="UP000622648">
    <property type="component" value="Unassembled WGS sequence"/>
</dbReference>
<keyword evidence="4" id="KW-0521">NADP</keyword>
<dbReference type="AlphaFoldDB" id="A0A4R2H365"/>